<accession>A0A222P155</accession>
<dbReference type="KEGG" id="lcd:clem_04915"/>
<evidence type="ECO:0000313" key="2">
    <source>
        <dbReference type="Proteomes" id="UP000201728"/>
    </source>
</evidence>
<proteinExistence type="predicted"/>
<dbReference type="OrthoDB" id="5651004at2"/>
<sequence length="645" mass="72987">MKILKIKEYLESYDAKKGYGRTVKDEPHIAELRQFYHEQVKEIREELTPEKLLELVKICLRKKTWNGSESSNTFEALLKELGGRNALQRLKENKQLSATNVVLLEKYKEFAENLSLLIEILKGYPLNPPLSDFIHEIPLSFLHERLKDIASLKEAKVLTKQTLLLIANSPAPCAMAKSIILLKESGITDEELNFLAFSPLLSSLHSVLSILASINPKLIRGNLSAICNLSQDTLDFLDILKELAHAKEALTQSHIEICLNSKILKAKDRVVSILLSFREAGWNSEINLLELLESVIKNEHLKIGLAVEALKKCKLQPEHAQLILSTLFQSPQFYSSLVEAVAILSENKLLSDENLMIVIREPQYANRVAEGIKILKAISLDSIENKNAMSRVPEHAASVALLFKQLIKAKQYSPITRELALTQPHNAEIAARILRFLRLENMYQAIHSVDDKSEGINLCEELFNKNLMTGEFSDLLADLDHADILNPANLIKLIKNFQFIRTLTCACCYLDNNNQLNQDNFDLLFDDPKRAIAIALTLEGHLRPVSKDKFNQPLDNGAEDFLAIRRAARLLALGNRGQAFFPPVTINKTQLEKLRTLTKKDCSEFDPEIQNYQQQELLIKIAQHCGNGYLEEEVTYHVAGDVFKK</sequence>
<dbReference type="EMBL" id="CP016397">
    <property type="protein sequence ID" value="ASQ45541.1"/>
    <property type="molecule type" value="Genomic_DNA"/>
</dbReference>
<reference evidence="1 2" key="1">
    <citation type="submission" date="2016-07" db="EMBL/GenBank/DDBJ databases">
        <authorList>
            <person name="Hassler H."/>
        </authorList>
    </citation>
    <scope>NUCLEOTIDE SEQUENCE [LARGE SCALE GENOMIC DNA]</scope>
    <source>
        <strain evidence="1 2">CDC-D5610</strain>
    </source>
</reference>
<protein>
    <submittedName>
        <fullName evidence="1">Uncharacterized protein</fullName>
    </submittedName>
</protein>
<dbReference type="Proteomes" id="UP000201728">
    <property type="component" value="Chromosome"/>
</dbReference>
<name>A0A222P155_9GAMM</name>
<dbReference type="AlphaFoldDB" id="A0A222P155"/>
<keyword evidence="2" id="KW-1185">Reference proteome</keyword>
<gene>
    <name evidence="1" type="ORF">clem_04915</name>
</gene>
<organism evidence="1 2">
    <name type="scientific">Legionella clemsonensis</name>
    <dbReference type="NCBI Taxonomy" id="1867846"/>
    <lineage>
        <taxon>Bacteria</taxon>
        <taxon>Pseudomonadati</taxon>
        <taxon>Pseudomonadota</taxon>
        <taxon>Gammaproteobacteria</taxon>
        <taxon>Legionellales</taxon>
        <taxon>Legionellaceae</taxon>
        <taxon>Legionella</taxon>
    </lineage>
</organism>
<evidence type="ECO:0000313" key="1">
    <source>
        <dbReference type="EMBL" id="ASQ45541.1"/>
    </source>
</evidence>
<dbReference type="RefSeq" id="WP_094090589.1">
    <property type="nucleotide sequence ID" value="NZ_CP016397.1"/>
</dbReference>